<proteinExistence type="predicted"/>
<gene>
    <name evidence="1" type="ORF">I4F81_010194</name>
</gene>
<dbReference type="EMBL" id="CM020620">
    <property type="protein sequence ID" value="KAK1867689.1"/>
    <property type="molecule type" value="Genomic_DNA"/>
</dbReference>
<dbReference type="Proteomes" id="UP000798662">
    <property type="component" value="Chromosome 3"/>
</dbReference>
<organism evidence="1 2">
    <name type="scientific">Pyropia yezoensis</name>
    <name type="common">Susabi-nori</name>
    <name type="synonym">Porphyra yezoensis</name>
    <dbReference type="NCBI Taxonomy" id="2788"/>
    <lineage>
        <taxon>Eukaryota</taxon>
        <taxon>Rhodophyta</taxon>
        <taxon>Bangiophyceae</taxon>
        <taxon>Bangiales</taxon>
        <taxon>Bangiaceae</taxon>
        <taxon>Pyropia</taxon>
    </lineage>
</organism>
<accession>A0ACC3CBY6</accession>
<comment type="caution">
    <text evidence="1">The sequence shown here is derived from an EMBL/GenBank/DDBJ whole genome shotgun (WGS) entry which is preliminary data.</text>
</comment>
<keyword evidence="2" id="KW-1185">Reference proteome</keyword>
<reference evidence="1" key="1">
    <citation type="submission" date="2019-11" db="EMBL/GenBank/DDBJ databases">
        <title>Nori genome reveals adaptations in red seaweeds to the harsh intertidal environment.</title>
        <authorList>
            <person name="Wang D."/>
            <person name="Mao Y."/>
        </authorList>
    </citation>
    <scope>NUCLEOTIDE SEQUENCE</scope>
    <source>
        <tissue evidence="1">Gametophyte</tissue>
    </source>
</reference>
<sequence length="210" mass="21692">MRGDGEGAGGRDGVVQAGRAGVWRLLLWVSGWAPCRCAASPIPTRAATAAARWVAAVVAQRLAAAAAPAGGYQRGWGTRRLPPHFAPRAHREGGDRFRAPPLQLGGQVRVREGTPYAPTTARGGCMHLQYRMGGPSTPLPHGRGRAVRAARAARLAPGGGSAAAAGASQLYLCRRARVCRADCGDARQRGGHAPPPHPPEAKGGNASSEP</sequence>
<evidence type="ECO:0000313" key="2">
    <source>
        <dbReference type="Proteomes" id="UP000798662"/>
    </source>
</evidence>
<name>A0ACC3CBY6_PYRYE</name>
<evidence type="ECO:0000313" key="1">
    <source>
        <dbReference type="EMBL" id="KAK1867689.1"/>
    </source>
</evidence>
<protein>
    <submittedName>
        <fullName evidence="1">Uncharacterized protein</fullName>
    </submittedName>
</protein>